<feature type="region of interest" description="Disordered" evidence="1">
    <location>
        <begin position="1"/>
        <end position="27"/>
    </location>
</feature>
<protein>
    <submittedName>
        <fullName evidence="2">Uncharacterized protein</fullName>
    </submittedName>
</protein>
<evidence type="ECO:0000256" key="1">
    <source>
        <dbReference type="SAM" id="MobiDB-lite"/>
    </source>
</evidence>
<accession>A0A9W9XTA1</accession>
<reference evidence="2" key="2">
    <citation type="journal article" date="2023" name="IMA Fungus">
        <title>Comparative genomic study of the Penicillium genus elucidates a diverse pangenome and 15 lateral gene transfer events.</title>
        <authorList>
            <person name="Petersen C."/>
            <person name="Sorensen T."/>
            <person name="Nielsen M.R."/>
            <person name="Sondergaard T.E."/>
            <person name="Sorensen J.L."/>
            <person name="Fitzpatrick D.A."/>
            <person name="Frisvad J.C."/>
            <person name="Nielsen K.L."/>
        </authorList>
    </citation>
    <scope>NUCLEOTIDE SEQUENCE</scope>
    <source>
        <strain evidence="2">IBT 29495</strain>
    </source>
</reference>
<organism evidence="2 3">
    <name type="scientific">Penicillium fimorum</name>
    <dbReference type="NCBI Taxonomy" id="1882269"/>
    <lineage>
        <taxon>Eukaryota</taxon>
        <taxon>Fungi</taxon>
        <taxon>Dikarya</taxon>
        <taxon>Ascomycota</taxon>
        <taxon>Pezizomycotina</taxon>
        <taxon>Eurotiomycetes</taxon>
        <taxon>Eurotiomycetidae</taxon>
        <taxon>Eurotiales</taxon>
        <taxon>Aspergillaceae</taxon>
        <taxon>Penicillium</taxon>
    </lineage>
</organism>
<sequence>MAFEDHLSPECFRPLGDSPSGSMASMRDHSRIHVTMRDLQFGCKTHFHRLFSRSHRLLHLR</sequence>
<keyword evidence="3" id="KW-1185">Reference proteome</keyword>
<dbReference type="AlphaFoldDB" id="A0A9W9XTA1"/>
<dbReference type="Proteomes" id="UP001149954">
    <property type="component" value="Unassembled WGS sequence"/>
</dbReference>
<comment type="caution">
    <text evidence="2">The sequence shown here is derived from an EMBL/GenBank/DDBJ whole genome shotgun (WGS) entry which is preliminary data.</text>
</comment>
<proteinExistence type="predicted"/>
<gene>
    <name evidence="2" type="ORF">N7463_005029</name>
</gene>
<name>A0A9W9XTA1_9EURO</name>
<reference evidence="2" key="1">
    <citation type="submission" date="2022-12" db="EMBL/GenBank/DDBJ databases">
        <authorList>
            <person name="Petersen C."/>
        </authorList>
    </citation>
    <scope>NUCLEOTIDE SEQUENCE</scope>
    <source>
        <strain evidence="2">IBT 29495</strain>
    </source>
</reference>
<evidence type="ECO:0000313" key="2">
    <source>
        <dbReference type="EMBL" id="KAJ5502155.1"/>
    </source>
</evidence>
<evidence type="ECO:0000313" key="3">
    <source>
        <dbReference type="Proteomes" id="UP001149954"/>
    </source>
</evidence>
<dbReference type="EMBL" id="JAPWDS010000003">
    <property type="protein sequence ID" value="KAJ5502155.1"/>
    <property type="molecule type" value="Genomic_DNA"/>
</dbReference>